<dbReference type="InParanoid" id="A0A0C3EVE5"/>
<proteinExistence type="predicted"/>
<sequence>MVLRAQISVLYPSKSKCLSRLELVTIPYTKSRRCRLSMACLKEWLLVYLPVTYVTASSLALNERYPNMNNNASIVLSFMGSWVLEYTRMTGKDKANIRRFGNGNVF</sequence>
<protein>
    <submittedName>
        <fullName evidence="1">Uncharacterized protein</fullName>
    </submittedName>
</protein>
<name>A0A0C3EVE5_PILCF</name>
<evidence type="ECO:0000313" key="1">
    <source>
        <dbReference type="EMBL" id="KIM76490.1"/>
    </source>
</evidence>
<gene>
    <name evidence="1" type="ORF">PILCRDRAFT_644631</name>
</gene>
<accession>A0A0C3EVE5</accession>
<dbReference type="AlphaFoldDB" id="A0A0C3EVE5"/>
<dbReference type="HOGENOM" id="CLU_2224215_0_0_1"/>
<reference evidence="2" key="2">
    <citation type="submission" date="2015-01" db="EMBL/GenBank/DDBJ databases">
        <title>Evolutionary Origins and Diversification of the Mycorrhizal Mutualists.</title>
        <authorList>
            <consortium name="DOE Joint Genome Institute"/>
            <consortium name="Mycorrhizal Genomics Consortium"/>
            <person name="Kohler A."/>
            <person name="Kuo A."/>
            <person name="Nagy L.G."/>
            <person name="Floudas D."/>
            <person name="Copeland A."/>
            <person name="Barry K.W."/>
            <person name="Cichocki N."/>
            <person name="Veneault-Fourrey C."/>
            <person name="LaButti K."/>
            <person name="Lindquist E.A."/>
            <person name="Lipzen A."/>
            <person name="Lundell T."/>
            <person name="Morin E."/>
            <person name="Murat C."/>
            <person name="Riley R."/>
            <person name="Ohm R."/>
            <person name="Sun H."/>
            <person name="Tunlid A."/>
            <person name="Henrissat B."/>
            <person name="Grigoriev I.V."/>
            <person name="Hibbett D.S."/>
            <person name="Martin F."/>
        </authorList>
    </citation>
    <scope>NUCLEOTIDE SEQUENCE [LARGE SCALE GENOMIC DNA]</scope>
    <source>
        <strain evidence="2">F 1598</strain>
    </source>
</reference>
<evidence type="ECO:0000313" key="2">
    <source>
        <dbReference type="Proteomes" id="UP000054166"/>
    </source>
</evidence>
<dbReference type="EMBL" id="KN833034">
    <property type="protein sequence ID" value="KIM76490.1"/>
    <property type="molecule type" value="Genomic_DNA"/>
</dbReference>
<keyword evidence="2" id="KW-1185">Reference proteome</keyword>
<dbReference type="Proteomes" id="UP000054166">
    <property type="component" value="Unassembled WGS sequence"/>
</dbReference>
<reference evidence="1 2" key="1">
    <citation type="submission" date="2014-04" db="EMBL/GenBank/DDBJ databases">
        <authorList>
            <consortium name="DOE Joint Genome Institute"/>
            <person name="Kuo A."/>
            <person name="Tarkka M."/>
            <person name="Buscot F."/>
            <person name="Kohler A."/>
            <person name="Nagy L.G."/>
            <person name="Floudas D."/>
            <person name="Copeland A."/>
            <person name="Barry K.W."/>
            <person name="Cichocki N."/>
            <person name="Veneault-Fourrey C."/>
            <person name="LaButti K."/>
            <person name="Lindquist E.A."/>
            <person name="Lipzen A."/>
            <person name="Lundell T."/>
            <person name="Morin E."/>
            <person name="Murat C."/>
            <person name="Sun H."/>
            <person name="Tunlid A."/>
            <person name="Henrissat B."/>
            <person name="Grigoriev I.V."/>
            <person name="Hibbett D.S."/>
            <person name="Martin F."/>
            <person name="Nordberg H.P."/>
            <person name="Cantor M.N."/>
            <person name="Hua S.X."/>
        </authorList>
    </citation>
    <scope>NUCLEOTIDE SEQUENCE [LARGE SCALE GENOMIC DNA]</scope>
    <source>
        <strain evidence="1 2">F 1598</strain>
    </source>
</reference>
<organism evidence="1 2">
    <name type="scientific">Piloderma croceum (strain F 1598)</name>
    <dbReference type="NCBI Taxonomy" id="765440"/>
    <lineage>
        <taxon>Eukaryota</taxon>
        <taxon>Fungi</taxon>
        <taxon>Dikarya</taxon>
        <taxon>Basidiomycota</taxon>
        <taxon>Agaricomycotina</taxon>
        <taxon>Agaricomycetes</taxon>
        <taxon>Agaricomycetidae</taxon>
        <taxon>Atheliales</taxon>
        <taxon>Atheliaceae</taxon>
        <taxon>Piloderma</taxon>
    </lineage>
</organism>